<proteinExistence type="predicted"/>
<gene>
    <name evidence="2" type="ORF">ACLA_021900</name>
</gene>
<sequence>MPSNARIPSTTTKLKNMLTPRPPRVCILPLQSVWQPAGFPTPANVRARLNSSLGKEWKGCSPDEHAVRRTEKNRDTTDPEAEASASGMKERAEDYGIADDSKQQGATEREGRKFQRQAKEDHPKAPEPVIGMNDERARVSGAMKLEAIPASSWLHCVRVHSANLRVVYRRALELGSAEVIFARLDMRQKSMKPIEW</sequence>
<dbReference type="OMA" id="IFEDWKG"/>
<dbReference type="AlphaFoldDB" id="A1CPA5"/>
<keyword evidence="3" id="KW-1185">Reference proteome</keyword>
<protein>
    <submittedName>
        <fullName evidence="2">Uncharacterized protein</fullName>
    </submittedName>
</protein>
<feature type="compositionally biased region" description="Basic and acidic residues" evidence="1">
    <location>
        <begin position="88"/>
        <end position="125"/>
    </location>
</feature>
<name>A1CPA5_ASPCL</name>
<dbReference type="KEGG" id="act:ACLA_021900"/>
<evidence type="ECO:0000313" key="3">
    <source>
        <dbReference type="Proteomes" id="UP000006701"/>
    </source>
</evidence>
<dbReference type="RefSeq" id="XP_001268902.1">
    <property type="nucleotide sequence ID" value="XM_001268901.1"/>
</dbReference>
<dbReference type="Proteomes" id="UP000006701">
    <property type="component" value="Unassembled WGS sequence"/>
</dbReference>
<dbReference type="OrthoDB" id="3945172at2759"/>
<accession>A1CPA5</accession>
<dbReference type="HOGENOM" id="CLU_120062_1_0_1"/>
<reference evidence="2 3" key="1">
    <citation type="journal article" date="2008" name="PLoS Genet.">
        <title>Genomic islands in the pathogenic filamentous fungus Aspergillus fumigatus.</title>
        <authorList>
            <person name="Fedorova N.D."/>
            <person name="Khaldi N."/>
            <person name="Joardar V.S."/>
            <person name="Maiti R."/>
            <person name="Amedeo P."/>
            <person name="Anderson M.J."/>
            <person name="Crabtree J."/>
            <person name="Silva J.C."/>
            <person name="Badger J.H."/>
            <person name="Albarraq A."/>
            <person name="Angiuoli S."/>
            <person name="Bussey H."/>
            <person name="Bowyer P."/>
            <person name="Cotty P.J."/>
            <person name="Dyer P.S."/>
            <person name="Egan A."/>
            <person name="Galens K."/>
            <person name="Fraser-Liggett C.M."/>
            <person name="Haas B.J."/>
            <person name="Inman J.M."/>
            <person name="Kent R."/>
            <person name="Lemieux S."/>
            <person name="Malavazi I."/>
            <person name="Orvis J."/>
            <person name="Roemer T."/>
            <person name="Ronning C.M."/>
            <person name="Sundaram J.P."/>
            <person name="Sutton G."/>
            <person name="Turner G."/>
            <person name="Venter J.C."/>
            <person name="White O.R."/>
            <person name="Whitty B.R."/>
            <person name="Youngman P."/>
            <person name="Wolfe K.H."/>
            <person name="Goldman G.H."/>
            <person name="Wortman J.R."/>
            <person name="Jiang B."/>
            <person name="Denning D.W."/>
            <person name="Nierman W.C."/>
        </authorList>
    </citation>
    <scope>NUCLEOTIDE SEQUENCE [LARGE SCALE GENOMIC DNA]</scope>
    <source>
        <strain evidence="3">ATCC 1007 / CBS 513.65 / DSM 816 / NCTC 3887 / NRRL 1</strain>
    </source>
</reference>
<evidence type="ECO:0000256" key="1">
    <source>
        <dbReference type="SAM" id="MobiDB-lite"/>
    </source>
</evidence>
<dbReference type="eggNOG" id="ENOG502RNQS">
    <property type="taxonomic scope" value="Eukaryota"/>
</dbReference>
<dbReference type="GeneID" id="4701709"/>
<dbReference type="VEuPathDB" id="FungiDB:ACLA_021900"/>
<organism evidence="2 3">
    <name type="scientific">Aspergillus clavatus (strain ATCC 1007 / CBS 513.65 / DSM 816 / NCTC 3887 / NRRL 1 / QM 1276 / 107)</name>
    <dbReference type="NCBI Taxonomy" id="344612"/>
    <lineage>
        <taxon>Eukaryota</taxon>
        <taxon>Fungi</taxon>
        <taxon>Dikarya</taxon>
        <taxon>Ascomycota</taxon>
        <taxon>Pezizomycotina</taxon>
        <taxon>Eurotiomycetes</taxon>
        <taxon>Eurotiomycetidae</taxon>
        <taxon>Eurotiales</taxon>
        <taxon>Aspergillaceae</taxon>
        <taxon>Aspergillus</taxon>
        <taxon>Aspergillus subgen. Fumigati</taxon>
    </lineage>
</organism>
<dbReference type="EMBL" id="DS027059">
    <property type="protein sequence ID" value="EAW07476.1"/>
    <property type="molecule type" value="Genomic_DNA"/>
</dbReference>
<evidence type="ECO:0000313" key="2">
    <source>
        <dbReference type="EMBL" id="EAW07476.1"/>
    </source>
</evidence>
<feature type="compositionally biased region" description="Basic and acidic residues" evidence="1">
    <location>
        <begin position="55"/>
        <end position="77"/>
    </location>
</feature>
<feature type="region of interest" description="Disordered" evidence="1">
    <location>
        <begin position="54"/>
        <end position="130"/>
    </location>
</feature>